<comment type="caution">
    <text evidence="4">The sequence shown here is derived from an EMBL/GenBank/DDBJ whole genome shotgun (WGS) entry which is preliminary data.</text>
</comment>
<dbReference type="RefSeq" id="WP_338008786.1">
    <property type="nucleotide sequence ID" value="NZ_JAOPKB010000014.1"/>
</dbReference>
<dbReference type="PANTHER" id="PTHR30349">
    <property type="entry name" value="PHAGE INTEGRASE-RELATED"/>
    <property type="match status" value="1"/>
</dbReference>
<evidence type="ECO:0000259" key="3">
    <source>
        <dbReference type="PROSITE" id="PS51898"/>
    </source>
</evidence>
<evidence type="ECO:0000256" key="2">
    <source>
        <dbReference type="SAM" id="MobiDB-lite"/>
    </source>
</evidence>
<feature type="region of interest" description="Disordered" evidence="2">
    <location>
        <begin position="325"/>
        <end position="355"/>
    </location>
</feature>
<sequence length="434" mass="49196">MVYVNDTGDLTGKHARRLQQVEEADIDHDDRDAILAFHESRRKDGCEPTTLTMDLSTLRCASERAPVPLTTMTKSELDNLLSLLVTPREEGGYGLDPTKGGMYNYTRALRVFFRWLDSRDGHGSFPFWEEIETTDQTVERQLEDERLTRGDIENLKEAAGRGRNTQRDRALVAFLADGPRVTLATQLRVGDVHLDDDDPYWMPNDDAVGGHKDMDRRKRTFLWSLVEVRTWLHFGHPDPDNPNAPLWTVQHYDPDRPQEGALSPDGVRAMLRKAAEHIGLEKPVNPHTFRHAAMTRLSNDEGLTPQQIQHLAGWADDRMLEIYDETTDRERNDSIRSELGMETSKANEQSTPEPEPCWNCRTLLTDERFCPSCGEGQLVSDRSVKQNALADVRDGMVEDADDPAKVKARVSLEEVLDDPEAMERIAAAVVQQID</sequence>
<evidence type="ECO:0000256" key="1">
    <source>
        <dbReference type="ARBA" id="ARBA00023172"/>
    </source>
</evidence>
<dbReference type="InterPro" id="IPR011010">
    <property type="entry name" value="DNA_brk_join_enz"/>
</dbReference>
<protein>
    <submittedName>
        <fullName evidence="4">Tyrosine-type recombinase/integrase</fullName>
    </submittedName>
</protein>
<evidence type="ECO:0000313" key="4">
    <source>
        <dbReference type="EMBL" id="MCU4974869.1"/>
    </source>
</evidence>
<gene>
    <name evidence="4" type="ORF">OB955_19300</name>
</gene>
<dbReference type="Proteomes" id="UP001320972">
    <property type="component" value="Unassembled WGS sequence"/>
</dbReference>
<feature type="domain" description="Tyr recombinase" evidence="3">
    <location>
        <begin position="142"/>
        <end position="337"/>
    </location>
</feature>
<dbReference type="PANTHER" id="PTHR30349:SF87">
    <property type="entry name" value="TRANSPOSASE A"/>
    <property type="match status" value="1"/>
</dbReference>
<dbReference type="InterPro" id="IPR013762">
    <property type="entry name" value="Integrase-like_cat_sf"/>
</dbReference>
<evidence type="ECO:0000313" key="5">
    <source>
        <dbReference type="Proteomes" id="UP001320972"/>
    </source>
</evidence>
<accession>A0ABT2QJ09</accession>
<dbReference type="SUPFAM" id="SSF56349">
    <property type="entry name" value="DNA breaking-rejoining enzymes"/>
    <property type="match status" value="1"/>
</dbReference>
<proteinExistence type="predicted"/>
<dbReference type="PROSITE" id="PS51898">
    <property type="entry name" value="TYR_RECOMBINASE"/>
    <property type="match status" value="1"/>
</dbReference>
<reference evidence="4 5" key="1">
    <citation type="submission" date="2022-09" db="EMBL/GenBank/DDBJ databases">
        <title>Enrichment on poylsaccharides allowed isolation of novel metabolic and taxonomic groups of Haloarchaea.</title>
        <authorList>
            <person name="Sorokin D.Y."/>
            <person name="Elcheninov A.G."/>
            <person name="Khizhniak T.V."/>
            <person name="Kolganova T.V."/>
            <person name="Kublanov I.V."/>
        </authorList>
    </citation>
    <scope>NUCLEOTIDE SEQUENCE [LARGE SCALE GENOMIC DNA]</scope>
    <source>
        <strain evidence="4 5">AArc-m2/3/4</strain>
    </source>
</reference>
<keyword evidence="1" id="KW-0233">DNA recombination</keyword>
<dbReference type="CDD" id="cd00397">
    <property type="entry name" value="DNA_BRE_C"/>
    <property type="match status" value="1"/>
</dbReference>
<dbReference type="EMBL" id="JAOPKB010000014">
    <property type="protein sequence ID" value="MCU4974869.1"/>
    <property type="molecule type" value="Genomic_DNA"/>
</dbReference>
<name>A0ABT2QJ09_9EURY</name>
<dbReference type="Gene3D" id="1.10.443.10">
    <property type="entry name" value="Intergrase catalytic core"/>
    <property type="match status" value="1"/>
</dbReference>
<dbReference type="InterPro" id="IPR050090">
    <property type="entry name" value="Tyrosine_recombinase_XerCD"/>
</dbReference>
<feature type="compositionally biased region" description="Basic and acidic residues" evidence="2">
    <location>
        <begin position="325"/>
        <end position="336"/>
    </location>
</feature>
<organism evidence="4 5">
    <name type="scientific">Natronoglomus mannanivorans</name>
    <dbReference type="NCBI Taxonomy" id="2979990"/>
    <lineage>
        <taxon>Archaea</taxon>
        <taxon>Methanobacteriati</taxon>
        <taxon>Methanobacteriota</taxon>
        <taxon>Stenosarchaea group</taxon>
        <taxon>Halobacteria</taxon>
        <taxon>Halobacteriales</taxon>
        <taxon>Natrialbaceae</taxon>
        <taxon>Natronoglomus</taxon>
    </lineage>
</organism>
<keyword evidence="5" id="KW-1185">Reference proteome</keyword>
<dbReference type="InterPro" id="IPR002104">
    <property type="entry name" value="Integrase_catalytic"/>
</dbReference>
<dbReference type="Pfam" id="PF00589">
    <property type="entry name" value="Phage_integrase"/>
    <property type="match status" value="1"/>
</dbReference>